<dbReference type="Gene3D" id="3.10.129.10">
    <property type="entry name" value="Hotdog Thioesterase"/>
    <property type="match status" value="1"/>
</dbReference>
<dbReference type="PANTHER" id="PTHR42993:SF1">
    <property type="entry name" value="MAOC-LIKE DEHYDRATASE DOMAIN-CONTAINING PROTEIN"/>
    <property type="match status" value="1"/>
</dbReference>
<dbReference type="CDD" id="cd03450">
    <property type="entry name" value="NodN"/>
    <property type="match status" value="1"/>
</dbReference>
<sequence>MTEPTTTTGALHIPLDRLPDHVGRTLGPTDWLTVEQARIDGFADATGDDQWIHVDPVRAAASPFGGTIAHGYLTLALSSYFLPQLFVVDEAGMAINYGLDRVRFPSPVRSGSRVRCEAHLAAVDPVTGGFQLRTRATLSVDGADRPACVAELLTRYLAPSE</sequence>
<gene>
    <name evidence="3" type="ORF">GCM10009836_02050</name>
</gene>
<dbReference type="InterPro" id="IPR002539">
    <property type="entry name" value="MaoC-like_dom"/>
</dbReference>
<dbReference type="InterPro" id="IPR029069">
    <property type="entry name" value="HotDog_dom_sf"/>
</dbReference>
<comment type="caution">
    <text evidence="3">The sequence shown here is derived from an EMBL/GenBank/DDBJ whole genome shotgun (WGS) entry which is preliminary data.</text>
</comment>
<name>A0ABN2MJ59_9PSEU</name>
<dbReference type="Pfam" id="PF01575">
    <property type="entry name" value="MaoC_dehydratas"/>
    <property type="match status" value="1"/>
</dbReference>
<comment type="similarity">
    <text evidence="1">Belongs to the enoyl-CoA hydratase/isomerase family.</text>
</comment>
<evidence type="ECO:0000313" key="4">
    <source>
        <dbReference type="Proteomes" id="UP001500449"/>
    </source>
</evidence>
<dbReference type="SUPFAM" id="SSF54637">
    <property type="entry name" value="Thioesterase/thiol ester dehydrase-isomerase"/>
    <property type="match status" value="1"/>
</dbReference>
<evidence type="ECO:0000259" key="2">
    <source>
        <dbReference type="Pfam" id="PF01575"/>
    </source>
</evidence>
<protein>
    <submittedName>
        <fullName evidence="3">MaoC family dehydratase</fullName>
    </submittedName>
</protein>
<keyword evidence="4" id="KW-1185">Reference proteome</keyword>
<proteinExistence type="inferred from homology"/>
<feature type="domain" description="MaoC-like" evidence="2">
    <location>
        <begin position="22"/>
        <end position="124"/>
    </location>
</feature>
<reference evidence="3 4" key="1">
    <citation type="journal article" date="2019" name="Int. J. Syst. Evol. Microbiol.">
        <title>The Global Catalogue of Microorganisms (GCM) 10K type strain sequencing project: providing services to taxonomists for standard genome sequencing and annotation.</title>
        <authorList>
            <consortium name="The Broad Institute Genomics Platform"/>
            <consortium name="The Broad Institute Genome Sequencing Center for Infectious Disease"/>
            <person name="Wu L."/>
            <person name="Ma J."/>
        </authorList>
    </citation>
    <scope>NUCLEOTIDE SEQUENCE [LARGE SCALE GENOMIC DNA]</scope>
    <source>
        <strain evidence="3 4">JCM 16009</strain>
    </source>
</reference>
<accession>A0ABN2MJ59</accession>
<evidence type="ECO:0000256" key="1">
    <source>
        <dbReference type="ARBA" id="ARBA00005254"/>
    </source>
</evidence>
<organism evidence="3 4">
    <name type="scientific">Pseudonocardia ailaonensis</name>
    <dbReference type="NCBI Taxonomy" id="367279"/>
    <lineage>
        <taxon>Bacteria</taxon>
        <taxon>Bacillati</taxon>
        <taxon>Actinomycetota</taxon>
        <taxon>Actinomycetes</taxon>
        <taxon>Pseudonocardiales</taxon>
        <taxon>Pseudonocardiaceae</taxon>
        <taxon>Pseudonocardia</taxon>
    </lineage>
</organism>
<dbReference type="EMBL" id="BAAAQK010000001">
    <property type="protein sequence ID" value="GAA1827920.1"/>
    <property type="molecule type" value="Genomic_DNA"/>
</dbReference>
<dbReference type="PANTHER" id="PTHR42993">
    <property type="entry name" value="MAOC-LIKE DEHYDRATASE DOMAIN-CONTAINING PROTEIN"/>
    <property type="match status" value="1"/>
</dbReference>
<dbReference type="RefSeq" id="WP_344411580.1">
    <property type="nucleotide sequence ID" value="NZ_BAAAQK010000001.1"/>
</dbReference>
<dbReference type="Proteomes" id="UP001500449">
    <property type="component" value="Unassembled WGS sequence"/>
</dbReference>
<evidence type="ECO:0000313" key="3">
    <source>
        <dbReference type="EMBL" id="GAA1827920.1"/>
    </source>
</evidence>
<dbReference type="InterPro" id="IPR039375">
    <property type="entry name" value="NodN-like"/>
</dbReference>